<dbReference type="InterPro" id="IPR023213">
    <property type="entry name" value="CAT-like_dom_sf"/>
</dbReference>
<feature type="domain" description="AMP-dependent synthetase/ligase" evidence="1">
    <location>
        <begin position="507"/>
        <end position="790"/>
    </location>
</feature>
<dbReference type="PROSITE" id="PS00455">
    <property type="entry name" value="AMP_BINDING"/>
    <property type="match status" value="1"/>
</dbReference>
<reference evidence="3 4" key="1">
    <citation type="submission" date="2020-08" db="EMBL/GenBank/DDBJ databases">
        <title>Genomic Encyclopedia of Type Strains, Phase III (KMG-III): the genomes of soil and plant-associated and newly described type strains.</title>
        <authorList>
            <person name="Whitman W."/>
        </authorList>
    </citation>
    <scope>NUCLEOTIDE SEQUENCE [LARGE SCALE GENOMIC DNA]</scope>
    <source>
        <strain evidence="3 4">CECT 3266</strain>
    </source>
</reference>
<dbReference type="InterPro" id="IPR000873">
    <property type="entry name" value="AMP-dep_synth/lig_dom"/>
</dbReference>
<dbReference type="Proteomes" id="UP000556084">
    <property type="component" value="Unassembled WGS sequence"/>
</dbReference>
<comment type="caution">
    <text evidence="3">The sequence shown here is derived from an EMBL/GenBank/DDBJ whole genome shotgun (WGS) entry which is preliminary data.</text>
</comment>
<dbReference type="Gene3D" id="3.30.559.30">
    <property type="entry name" value="Nonribosomal peptide synthetase, condensation domain"/>
    <property type="match status" value="1"/>
</dbReference>
<dbReference type="GO" id="GO:0008610">
    <property type="term" value="P:lipid biosynthetic process"/>
    <property type="evidence" value="ECO:0007669"/>
    <property type="project" value="UniProtKB-ARBA"/>
</dbReference>
<dbReference type="AlphaFoldDB" id="A0A7W7LU56"/>
<dbReference type="GO" id="GO:0009239">
    <property type="term" value="P:enterobactin biosynthetic process"/>
    <property type="evidence" value="ECO:0007669"/>
    <property type="project" value="TreeGrafter"/>
</dbReference>
<organism evidence="3 4">
    <name type="scientific">Streptomyces olivoverticillatus</name>
    <dbReference type="NCBI Taxonomy" id="66427"/>
    <lineage>
        <taxon>Bacteria</taxon>
        <taxon>Bacillati</taxon>
        <taxon>Actinomycetota</taxon>
        <taxon>Actinomycetes</taxon>
        <taxon>Kitasatosporales</taxon>
        <taxon>Streptomycetaceae</taxon>
        <taxon>Streptomyces</taxon>
    </lineage>
</organism>
<dbReference type="InterPro" id="IPR020845">
    <property type="entry name" value="AMP-binding_CS"/>
</dbReference>
<dbReference type="PANTHER" id="PTHR45527:SF14">
    <property type="entry name" value="PLIPASTATIN SYNTHASE SUBUNIT B"/>
    <property type="match status" value="1"/>
</dbReference>
<feature type="non-terminal residue" evidence="3">
    <location>
        <position position="791"/>
    </location>
</feature>
<dbReference type="InterPro" id="IPR001242">
    <property type="entry name" value="Condensation_dom"/>
</dbReference>
<sequence>MSTGDMPSSGQGKDELREKLLRRRLSGQRGGRRSLVTRVDRDQPLLLSFGQQQMWFLNQMAPDSPEYLVPLAARLRGPLDVEALRTAWNQVVARHEVLRTRYVLSGDEPVQVVDAPRPLELPVVELSGTPAAELEDRARALAEDEAATPVDLTREWPVRAKLFALAADDHLLVVTFHHIACDAWSMGVFADELGSLYTSYTQGHEPALDPLPLQYADYAAWQRRELTGETLDRQLAYWRRQLADLPVLELPTDRQRPALRDPSGEGVAFDIPAHLAERVGELATERGVTRFVVLLTAFQVLLSRYTGTTDIPVGTTVSGRSRPELQRLIGYGINVLVARATWSGDPSFGELLASGRGTILDAYEHQAVPFARLVDELQPERDLSRSPLYQADFIMRERQGAGLELPGLEVEAMTGERIVKSDLTLDVEDVRDGALNARLIFATSLFDRETIERMADQYVRLLDGLTATPEARLSTVESLSSAELDRLVGEWNATVEFPVGECVHEVFAAQAARTPESVAVTCGDGALTYAEVNERANRLAHHLRALGAGPEVLVGVSLERGIDLIPTLLGVLKSGAAYLPLDPVNPDERLGHIVGDADALIVVTQTGLAGRVGGFFDGELVVIDGERDAAAIAARPGTDPAPLTGPDNLIYVIYTSGSTGKPKGVSLTHSNVLRLFASAQERYGFGEQDVWPLFHSYAFDVSVWEMWGALLHGGRLVVVPAGVTRSPEEFLDVLVESGATVLCQTPSAFRSLSVLAGEGDPRIDRLGLRAVVFAGERLELSELRPWTDRVG</sequence>
<dbReference type="GO" id="GO:0047527">
    <property type="term" value="F:2,3-dihydroxybenzoate-serine ligase activity"/>
    <property type="evidence" value="ECO:0007669"/>
    <property type="project" value="TreeGrafter"/>
</dbReference>
<gene>
    <name evidence="3" type="ORF">FHS39_004924</name>
</gene>
<dbReference type="FunFam" id="3.30.559.10:FF:000012">
    <property type="entry name" value="Non-ribosomal peptide synthetase"/>
    <property type="match status" value="1"/>
</dbReference>
<evidence type="ECO:0000313" key="3">
    <source>
        <dbReference type="EMBL" id="MBB4895843.1"/>
    </source>
</evidence>
<evidence type="ECO:0000259" key="2">
    <source>
        <dbReference type="Pfam" id="PF00668"/>
    </source>
</evidence>
<dbReference type="EMBL" id="JACHJH010000010">
    <property type="protein sequence ID" value="MBB4895843.1"/>
    <property type="molecule type" value="Genomic_DNA"/>
</dbReference>
<dbReference type="GO" id="GO:0031177">
    <property type="term" value="F:phosphopantetheine binding"/>
    <property type="evidence" value="ECO:0007669"/>
    <property type="project" value="TreeGrafter"/>
</dbReference>
<dbReference type="SUPFAM" id="SSF56801">
    <property type="entry name" value="Acetyl-CoA synthetase-like"/>
    <property type="match status" value="1"/>
</dbReference>
<dbReference type="Pfam" id="PF00668">
    <property type="entry name" value="Condensation"/>
    <property type="match status" value="1"/>
</dbReference>
<accession>A0A7W7LU56</accession>
<keyword evidence="4" id="KW-1185">Reference proteome</keyword>
<dbReference type="GO" id="GO:0005829">
    <property type="term" value="C:cytosol"/>
    <property type="evidence" value="ECO:0007669"/>
    <property type="project" value="TreeGrafter"/>
</dbReference>
<protein>
    <submittedName>
        <fullName evidence="3">Non-ribosomal peptide synthetase component F</fullName>
    </submittedName>
</protein>
<dbReference type="PANTHER" id="PTHR45527">
    <property type="entry name" value="NONRIBOSOMAL PEPTIDE SYNTHETASE"/>
    <property type="match status" value="1"/>
</dbReference>
<dbReference type="Gene3D" id="3.30.559.10">
    <property type="entry name" value="Chloramphenicol acetyltransferase-like domain"/>
    <property type="match status" value="1"/>
</dbReference>
<dbReference type="FunFam" id="3.40.50.980:FF:000001">
    <property type="entry name" value="Non-ribosomal peptide synthetase"/>
    <property type="match status" value="1"/>
</dbReference>
<dbReference type="SUPFAM" id="SSF52777">
    <property type="entry name" value="CoA-dependent acyltransferases"/>
    <property type="match status" value="2"/>
</dbReference>
<dbReference type="Gene3D" id="3.40.50.980">
    <property type="match status" value="2"/>
</dbReference>
<feature type="domain" description="Condensation" evidence="2">
    <location>
        <begin position="46"/>
        <end position="487"/>
    </location>
</feature>
<dbReference type="GO" id="GO:0043041">
    <property type="term" value="P:amino acid activation for nonribosomal peptide biosynthetic process"/>
    <property type="evidence" value="ECO:0007669"/>
    <property type="project" value="TreeGrafter"/>
</dbReference>
<dbReference type="RefSeq" id="WP_184351653.1">
    <property type="nucleotide sequence ID" value="NZ_JACHJH010000010.1"/>
</dbReference>
<dbReference type="Pfam" id="PF00501">
    <property type="entry name" value="AMP-binding"/>
    <property type="match status" value="1"/>
</dbReference>
<proteinExistence type="predicted"/>
<name>A0A7W7LU56_9ACTN</name>
<evidence type="ECO:0000313" key="4">
    <source>
        <dbReference type="Proteomes" id="UP000556084"/>
    </source>
</evidence>
<evidence type="ECO:0000259" key="1">
    <source>
        <dbReference type="Pfam" id="PF00501"/>
    </source>
</evidence>
<dbReference type="CDD" id="cd19531">
    <property type="entry name" value="LCL_NRPS-like"/>
    <property type="match status" value="1"/>
</dbReference>
<dbReference type="GO" id="GO:0009366">
    <property type="term" value="C:enterobactin synthetase complex"/>
    <property type="evidence" value="ECO:0007669"/>
    <property type="project" value="TreeGrafter"/>
</dbReference>